<evidence type="ECO:0000313" key="1">
    <source>
        <dbReference type="EMBL" id="GAA1399269.1"/>
    </source>
</evidence>
<dbReference type="Pfam" id="PF19827">
    <property type="entry name" value="DUF6308"/>
    <property type="match status" value="1"/>
</dbReference>
<proteinExistence type="predicted"/>
<gene>
    <name evidence="1" type="ORF">GCM10009613_54670</name>
</gene>
<name>A0ABN1Y6G4_9PSEU</name>
<keyword evidence="2" id="KW-1185">Reference proteome</keyword>
<evidence type="ECO:0008006" key="3">
    <source>
        <dbReference type="Google" id="ProtNLM"/>
    </source>
</evidence>
<dbReference type="InterPro" id="IPR046275">
    <property type="entry name" value="DUF6308"/>
</dbReference>
<evidence type="ECO:0000313" key="2">
    <source>
        <dbReference type="Proteomes" id="UP001501414"/>
    </source>
</evidence>
<reference evidence="1 2" key="1">
    <citation type="journal article" date="2019" name="Int. J. Syst. Evol. Microbiol.">
        <title>The Global Catalogue of Microorganisms (GCM) 10K type strain sequencing project: providing services to taxonomists for standard genome sequencing and annotation.</title>
        <authorList>
            <consortium name="The Broad Institute Genomics Platform"/>
            <consortium name="The Broad Institute Genome Sequencing Center for Infectious Disease"/>
            <person name="Wu L."/>
            <person name="Ma J."/>
        </authorList>
    </citation>
    <scope>NUCLEOTIDE SEQUENCE [LARGE SCALE GENOMIC DNA]</scope>
    <source>
        <strain evidence="1 2">JCM 11896</strain>
    </source>
</reference>
<sequence>MCWTACENCIATRRTLTLEPRAALWMMQEHRKHLGLPATLEAEPPPIRTLRLPRLLSDHLRAVECLRSYFAGASSDRPQFTGSHFDSFAGGGDRPEVAHEFTTEDIVAVSMLNVRVSAQAAIELLGRRSQDVMGSLLREVPTDLDLIDATESEIGDRSPLSCLWRELRLLPSVGPVIASKLLARKRPRLVPIRDKIVLAELNHPGVGYWRDLLHALREDDCRLAHELTDIRDHAELPYQISVIRTFDILIWTTGKQTRQTDSLLLDG</sequence>
<protein>
    <recommendedName>
        <fullName evidence="3">DUF4332 domain-containing protein</fullName>
    </recommendedName>
</protein>
<dbReference type="Proteomes" id="UP001501414">
    <property type="component" value="Unassembled WGS sequence"/>
</dbReference>
<dbReference type="EMBL" id="BAAAJK010000046">
    <property type="protein sequence ID" value="GAA1399269.1"/>
    <property type="molecule type" value="Genomic_DNA"/>
</dbReference>
<accession>A0ABN1Y6G4</accession>
<comment type="caution">
    <text evidence="1">The sequence shown here is derived from an EMBL/GenBank/DDBJ whole genome shotgun (WGS) entry which is preliminary data.</text>
</comment>
<organism evidence="1 2">
    <name type="scientific">Pseudonocardia kongjuensis</name>
    <dbReference type="NCBI Taxonomy" id="102227"/>
    <lineage>
        <taxon>Bacteria</taxon>
        <taxon>Bacillati</taxon>
        <taxon>Actinomycetota</taxon>
        <taxon>Actinomycetes</taxon>
        <taxon>Pseudonocardiales</taxon>
        <taxon>Pseudonocardiaceae</taxon>
        <taxon>Pseudonocardia</taxon>
    </lineage>
</organism>